<dbReference type="GO" id="GO:0016758">
    <property type="term" value="F:hexosyltransferase activity"/>
    <property type="evidence" value="ECO:0007669"/>
    <property type="project" value="UniProtKB-ARBA"/>
</dbReference>
<evidence type="ECO:0000313" key="2">
    <source>
        <dbReference type="EMBL" id="SEN55660.1"/>
    </source>
</evidence>
<feature type="domain" description="Glycosyltransferase 2-like" evidence="1">
    <location>
        <begin position="14"/>
        <end position="144"/>
    </location>
</feature>
<dbReference type="STRING" id="34002.SAMN04489859_100989"/>
<dbReference type="InterPro" id="IPR001173">
    <property type="entry name" value="Glyco_trans_2-like"/>
</dbReference>
<dbReference type="AlphaFoldDB" id="A0A1H8HHN8"/>
<dbReference type="PANTHER" id="PTHR22916:SF3">
    <property type="entry name" value="UDP-GLCNAC:BETAGAL BETA-1,3-N-ACETYLGLUCOSAMINYLTRANSFERASE-LIKE PROTEIN 1"/>
    <property type="match status" value="1"/>
</dbReference>
<keyword evidence="2" id="KW-0808">Transferase</keyword>
<proteinExistence type="predicted"/>
<dbReference type="Proteomes" id="UP000199054">
    <property type="component" value="Unassembled WGS sequence"/>
</dbReference>
<dbReference type="CDD" id="cd00761">
    <property type="entry name" value="Glyco_tranf_GTA_type"/>
    <property type="match status" value="1"/>
</dbReference>
<accession>A0A1H8HHN8</accession>
<organism evidence="2 3">
    <name type="scientific">Paracoccus alcaliphilus</name>
    <dbReference type="NCBI Taxonomy" id="34002"/>
    <lineage>
        <taxon>Bacteria</taxon>
        <taxon>Pseudomonadati</taxon>
        <taxon>Pseudomonadota</taxon>
        <taxon>Alphaproteobacteria</taxon>
        <taxon>Rhodobacterales</taxon>
        <taxon>Paracoccaceae</taxon>
        <taxon>Paracoccus</taxon>
    </lineage>
</organism>
<keyword evidence="3" id="KW-1185">Reference proteome</keyword>
<dbReference type="SUPFAM" id="SSF53448">
    <property type="entry name" value="Nucleotide-diphospho-sugar transferases"/>
    <property type="match status" value="1"/>
</dbReference>
<dbReference type="RefSeq" id="WP_170851786.1">
    <property type="nucleotide sequence ID" value="NZ_CP067126.1"/>
</dbReference>
<dbReference type="PANTHER" id="PTHR22916">
    <property type="entry name" value="GLYCOSYLTRANSFERASE"/>
    <property type="match status" value="1"/>
</dbReference>
<dbReference type="Pfam" id="PF00535">
    <property type="entry name" value="Glycos_transf_2"/>
    <property type="match status" value="1"/>
</dbReference>
<gene>
    <name evidence="2" type="ORF">SAMN04489859_100989</name>
</gene>
<dbReference type="Gene3D" id="3.90.550.10">
    <property type="entry name" value="Spore Coat Polysaccharide Biosynthesis Protein SpsA, Chain A"/>
    <property type="match status" value="1"/>
</dbReference>
<name>A0A1H8HHN8_9RHOB</name>
<dbReference type="InterPro" id="IPR029044">
    <property type="entry name" value="Nucleotide-diphossugar_trans"/>
</dbReference>
<protein>
    <submittedName>
        <fullName evidence="2">Glycosyl transferase family 2</fullName>
    </submittedName>
</protein>
<evidence type="ECO:0000259" key="1">
    <source>
        <dbReference type="Pfam" id="PF00535"/>
    </source>
</evidence>
<sequence length="333" mass="37628">MNAAAARKDGPDLSVIVPVHNAEDHLPELVGQVFALEDSGLRCQMICLDDASSDDSVAVLRDLAQRHPGLEIIERTENRGAGHARNDAWPHASGRYTIFFDADDTLHGEVLAEAISDMDADPEVDVAVFAYRYEREETASFTDMGYEDQKILEQLLQGGRMTIGSVENMARLLGFTNYPWNKLLRTGHYKRAGMRFGSTKVNNDILGHWHSLLLARSIMVCRAVNCTHIVHPQGNNLTNAFGAERLTMFDALEETYDFLEGRPDLRRRYAHHFWALANRLVRWARPRLDPALHLQFEARYADLLGRLDLGDLTRMRTKHAADLADSLVNHLTR</sequence>
<dbReference type="EMBL" id="FODE01000009">
    <property type="protein sequence ID" value="SEN55660.1"/>
    <property type="molecule type" value="Genomic_DNA"/>
</dbReference>
<evidence type="ECO:0000313" key="3">
    <source>
        <dbReference type="Proteomes" id="UP000199054"/>
    </source>
</evidence>
<reference evidence="2 3" key="1">
    <citation type="submission" date="2016-10" db="EMBL/GenBank/DDBJ databases">
        <authorList>
            <person name="de Groot N.N."/>
        </authorList>
    </citation>
    <scope>NUCLEOTIDE SEQUENCE [LARGE SCALE GENOMIC DNA]</scope>
    <source>
        <strain evidence="2 3">DSM 8512</strain>
    </source>
</reference>